<feature type="DNA-binding region" description="H-T-H motif" evidence="2">
    <location>
        <begin position="24"/>
        <end position="43"/>
    </location>
</feature>
<organism evidence="4 5">
    <name type="scientific">Runella rosea</name>
    <dbReference type="NCBI Taxonomy" id="2259595"/>
    <lineage>
        <taxon>Bacteria</taxon>
        <taxon>Pseudomonadati</taxon>
        <taxon>Bacteroidota</taxon>
        <taxon>Cytophagia</taxon>
        <taxon>Cytophagales</taxon>
        <taxon>Spirosomataceae</taxon>
        <taxon>Runella</taxon>
    </lineage>
</organism>
<dbReference type="PRINTS" id="PR00455">
    <property type="entry name" value="HTHTETR"/>
</dbReference>
<dbReference type="RefSeq" id="WP_114068885.1">
    <property type="nucleotide sequence ID" value="NZ_CP030850.1"/>
</dbReference>
<dbReference type="InterPro" id="IPR050624">
    <property type="entry name" value="HTH-type_Tx_Regulator"/>
</dbReference>
<name>A0A344TN98_9BACT</name>
<protein>
    <submittedName>
        <fullName evidence="4">TetR/AcrR family transcriptional regulator</fullName>
    </submittedName>
</protein>
<evidence type="ECO:0000313" key="5">
    <source>
        <dbReference type="Proteomes" id="UP000251993"/>
    </source>
</evidence>
<dbReference type="Gene3D" id="1.10.357.10">
    <property type="entry name" value="Tetracycline Repressor, domain 2"/>
    <property type="match status" value="1"/>
</dbReference>
<evidence type="ECO:0000259" key="3">
    <source>
        <dbReference type="PROSITE" id="PS50977"/>
    </source>
</evidence>
<dbReference type="InterPro" id="IPR009057">
    <property type="entry name" value="Homeodomain-like_sf"/>
</dbReference>
<sequence>MDKKEQILASALKLFVEFGFHGTPTSKIAKEAGVSNGTLFHYFATKEDLIKELYITIKNDLNQFLFSKITPEDGVETIIKKVFIYFIYWALDNREKNHYIQQVLFSPHIFQISESVLMEQSQKHIQLIEEAKATKIIKDLPTDLIYTLANSHLMGIYNYVVNLPPDAQKPIIENGFEMLWDMLTEQK</sequence>
<evidence type="ECO:0000313" key="4">
    <source>
        <dbReference type="EMBL" id="AXE20119.1"/>
    </source>
</evidence>
<dbReference type="OrthoDB" id="6430772at2"/>
<proteinExistence type="predicted"/>
<evidence type="ECO:0000256" key="1">
    <source>
        <dbReference type="ARBA" id="ARBA00023125"/>
    </source>
</evidence>
<dbReference type="PROSITE" id="PS50977">
    <property type="entry name" value="HTH_TETR_2"/>
    <property type="match status" value="1"/>
</dbReference>
<dbReference type="KEGG" id="run:DR864_21390"/>
<accession>A0A344TN98</accession>
<keyword evidence="1 2" id="KW-0238">DNA-binding</keyword>
<feature type="domain" description="HTH tetR-type" evidence="3">
    <location>
        <begin position="1"/>
        <end position="61"/>
    </location>
</feature>
<keyword evidence="5" id="KW-1185">Reference proteome</keyword>
<dbReference type="PANTHER" id="PTHR43479">
    <property type="entry name" value="ACREF/ENVCD OPERON REPRESSOR-RELATED"/>
    <property type="match status" value="1"/>
</dbReference>
<dbReference type="InterPro" id="IPR001647">
    <property type="entry name" value="HTH_TetR"/>
</dbReference>
<dbReference type="SUPFAM" id="SSF46689">
    <property type="entry name" value="Homeodomain-like"/>
    <property type="match status" value="1"/>
</dbReference>
<dbReference type="AlphaFoldDB" id="A0A344TN98"/>
<gene>
    <name evidence="4" type="ORF">DR864_21390</name>
</gene>
<dbReference type="EMBL" id="CP030850">
    <property type="protein sequence ID" value="AXE20119.1"/>
    <property type="molecule type" value="Genomic_DNA"/>
</dbReference>
<reference evidence="4 5" key="1">
    <citation type="submission" date="2018-07" db="EMBL/GenBank/DDBJ databases">
        <title>Genome sequencing of Runella.</title>
        <authorList>
            <person name="Baek M.-G."/>
            <person name="Yi H."/>
        </authorList>
    </citation>
    <scope>NUCLEOTIDE SEQUENCE [LARGE SCALE GENOMIC DNA]</scope>
    <source>
        <strain evidence="4 5">HYN0085</strain>
    </source>
</reference>
<dbReference type="Proteomes" id="UP000251993">
    <property type="component" value="Chromosome"/>
</dbReference>
<dbReference type="GO" id="GO:0003677">
    <property type="term" value="F:DNA binding"/>
    <property type="evidence" value="ECO:0007669"/>
    <property type="project" value="UniProtKB-UniRule"/>
</dbReference>
<evidence type="ECO:0000256" key="2">
    <source>
        <dbReference type="PROSITE-ProRule" id="PRU00335"/>
    </source>
</evidence>
<dbReference type="Pfam" id="PF00440">
    <property type="entry name" value="TetR_N"/>
    <property type="match status" value="1"/>
</dbReference>
<dbReference type="PANTHER" id="PTHR43479:SF11">
    <property type="entry name" value="ACREF_ENVCD OPERON REPRESSOR-RELATED"/>
    <property type="match status" value="1"/>
</dbReference>